<keyword evidence="3" id="KW-0238">DNA-binding</keyword>
<dbReference type="SMART" id="SM00432">
    <property type="entry name" value="MADS"/>
    <property type="match status" value="1"/>
</dbReference>
<evidence type="ECO:0000256" key="3">
    <source>
        <dbReference type="ARBA" id="ARBA00023125"/>
    </source>
</evidence>
<evidence type="ECO:0000256" key="2">
    <source>
        <dbReference type="ARBA" id="ARBA00023015"/>
    </source>
</evidence>
<dbReference type="GO" id="GO:0006357">
    <property type="term" value="P:regulation of transcription by RNA polymerase II"/>
    <property type="evidence" value="ECO:0000318"/>
    <property type="project" value="GO_Central"/>
</dbReference>
<name>A0A8I6Z5V8_HORVV</name>
<keyword evidence="5" id="KW-0539">Nucleus</keyword>
<dbReference type="SUPFAM" id="SSF55455">
    <property type="entry name" value="SRF-like"/>
    <property type="match status" value="1"/>
</dbReference>
<evidence type="ECO:0000256" key="4">
    <source>
        <dbReference type="ARBA" id="ARBA00023163"/>
    </source>
</evidence>
<dbReference type="GO" id="GO:0005634">
    <property type="term" value="C:nucleus"/>
    <property type="evidence" value="ECO:0007669"/>
    <property type="project" value="UniProtKB-SubCell"/>
</dbReference>
<evidence type="ECO:0000313" key="9">
    <source>
        <dbReference type="Proteomes" id="UP000011116"/>
    </source>
</evidence>
<keyword evidence="2" id="KW-0805">Transcription regulation</keyword>
<dbReference type="AlphaFoldDB" id="A0A8I6Z5V8"/>
<feature type="domain" description="MADS-box" evidence="7">
    <location>
        <begin position="100"/>
        <end position="160"/>
    </location>
</feature>
<dbReference type="Gene3D" id="3.40.1810.10">
    <property type="entry name" value="Transcription factor, MADS-box"/>
    <property type="match status" value="1"/>
</dbReference>
<keyword evidence="9" id="KW-1185">Reference proteome</keyword>
<dbReference type="GO" id="GO:0046983">
    <property type="term" value="F:protein dimerization activity"/>
    <property type="evidence" value="ECO:0007669"/>
    <property type="project" value="InterPro"/>
</dbReference>
<feature type="region of interest" description="Disordered" evidence="6">
    <location>
        <begin position="40"/>
        <end position="68"/>
    </location>
</feature>
<dbReference type="SMR" id="A0A8I6Z5V8"/>
<reference evidence="9" key="1">
    <citation type="journal article" date="2012" name="Nature">
        <title>A physical, genetic and functional sequence assembly of the barley genome.</title>
        <authorList>
            <consortium name="The International Barley Genome Sequencing Consortium"/>
            <person name="Mayer K.F."/>
            <person name="Waugh R."/>
            <person name="Brown J.W."/>
            <person name="Schulman A."/>
            <person name="Langridge P."/>
            <person name="Platzer M."/>
            <person name="Fincher G.B."/>
            <person name="Muehlbauer G.J."/>
            <person name="Sato K."/>
            <person name="Close T.J."/>
            <person name="Wise R.P."/>
            <person name="Stein N."/>
        </authorList>
    </citation>
    <scope>NUCLEOTIDE SEQUENCE [LARGE SCALE GENOMIC DNA]</scope>
    <source>
        <strain evidence="9">cv. Morex</strain>
    </source>
</reference>
<dbReference type="OrthoDB" id="1166350at2759"/>
<organism evidence="8 9">
    <name type="scientific">Hordeum vulgare subsp. vulgare</name>
    <name type="common">Domesticated barley</name>
    <dbReference type="NCBI Taxonomy" id="112509"/>
    <lineage>
        <taxon>Eukaryota</taxon>
        <taxon>Viridiplantae</taxon>
        <taxon>Streptophyta</taxon>
        <taxon>Embryophyta</taxon>
        <taxon>Tracheophyta</taxon>
        <taxon>Spermatophyta</taxon>
        <taxon>Magnoliopsida</taxon>
        <taxon>Liliopsida</taxon>
        <taxon>Poales</taxon>
        <taxon>Poaceae</taxon>
        <taxon>BOP clade</taxon>
        <taxon>Pooideae</taxon>
        <taxon>Triticodae</taxon>
        <taxon>Triticeae</taxon>
        <taxon>Hordeinae</taxon>
        <taxon>Hordeum</taxon>
    </lineage>
</organism>
<dbReference type="PRINTS" id="PR00404">
    <property type="entry name" value="MADSDOMAIN"/>
</dbReference>
<reference evidence="8" key="3">
    <citation type="submission" date="2022-01" db="UniProtKB">
        <authorList>
            <consortium name="EnsemblPlants"/>
        </authorList>
    </citation>
    <scope>IDENTIFICATION</scope>
    <source>
        <strain evidence="8">subsp. vulgare</strain>
    </source>
</reference>
<protein>
    <recommendedName>
        <fullName evidence="7">MADS-box domain-containing protein</fullName>
    </recommendedName>
</protein>
<dbReference type="InterPro" id="IPR036879">
    <property type="entry name" value="TF_MADSbox_sf"/>
</dbReference>
<evidence type="ECO:0000313" key="8">
    <source>
        <dbReference type="EnsemblPlants" id="HORVU.MOREX.r3.7HG0710700.1.CDS1"/>
    </source>
</evidence>
<feature type="compositionally biased region" description="Basic residues" evidence="6">
    <location>
        <begin position="97"/>
        <end position="107"/>
    </location>
</feature>
<dbReference type="GO" id="GO:0000978">
    <property type="term" value="F:RNA polymerase II cis-regulatory region sequence-specific DNA binding"/>
    <property type="evidence" value="ECO:0000318"/>
    <property type="project" value="GO_Central"/>
</dbReference>
<dbReference type="GeneID" id="123411792"/>
<dbReference type="Gramene" id="HORVU.MOREX.r3.7HG0710700.1">
    <property type="protein sequence ID" value="HORVU.MOREX.r3.7HG0710700.1.CDS1"/>
    <property type="gene ID" value="HORVU.MOREX.r3.7HG0710700"/>
</dbReference>
<gene>
    <name evidence="8" type="primary">LOC123411792</name>
</gene>
<sequence length="267" mass="29668">MLPRLQSKPGPELIRRRLFPCRDTCRDPYIPLSPFALGTVVPSHRERSSRKRERQHPPPPPPPSRFLPLVQSATMTQPPRLPSVVEQATMTLPPLGKKTKGRQRRENRRVEKKESRQVTFSKRKSGLWKKAAELAVLCRASLAIVVFSEAGKAFAFGSPSTDAVLGCADALAPVTAADDVEWEALEALCRETEAMGVEVAAEAQRMSAVGKKVVEVQTQAGKRFWWEVDVEALGEAELPVFARALQRLRDNVRRHADKMPSAAPPLQ</sequence>
<dbReference type="OMA" id="RNESNLW"/>
<reference evidence="8" key="2">
    <citation type="submission" date="2020-10" db="EMBL/GenBank/DDBJ databases">
        <authorList>
            <person name="Scholz U."/>
            <person name="Mascher M."/>
            <person name="Fiebig A."/>
        </authorList>
    </citation>
    <scope>NUCLEOTIDE SEQUENCE [LARGE SCALE GENOMIC DNA]</scope>
    <source>
        <strain evidence="8">cv. Morex</strain>
    </source>
</reference>
<proteinExistence type="predicted"/>
<dbReference type="GO" id="GO:0000981">
    <property type="term" value="F:DNA-binding transcription factor activity, RNA polymerase II-specific"/>
    <property type="evidence" value="ECO:0000318"/>
    <property type="project" value="GO_Central"/>
</dbReference>
<dbReference type="PANTHER" id="PTHR11945">
    <property type="entry name" value="MADS BOX PROTEIN"/>
    <property type="match status" value="1"/>
</dbReference>
<dbReference type="Proteomes" id="UP000011116">
    <property type="component" value="Chromosome 7H"/>
</dbReference>
<evidence type="ECO:0000256" key="5">
    <source>
        <dbReference type="ARBA" id="ARBA00023242"/>
    </source>
</evidence>
<dbReference type="FunFam" id="3.40.1810.10:FF:000006">
    <property type="entry name" value="Agamous-like MADS-box protein AGL62"/>
    <property type="match status" value="1"/>
</dbReference>
<dbReference type="Pfam" id="PF00319">
    <property type="entry name" value="SRF-TF"/>
    <property type="match status" value="1"/>
</dbReference>
<dbReference type="PROSITE" id="PS50066">
    <property type="entry name" value="MADS_BOX_2"/>
    <property type="match status" value="1"/>
</dbReference>
<accession>A0A8I6Z5V8</accession>
<comment type="subcellular location">
    <subcellularLocation>
        <location evidence="1">Nucleus</location>
    </subcellularLocation>
</comment>
<dbReference type="EnsemblPlants" id="HORVU.MOREX.r3.7HG0710700.1">
    <property type="protein sequence ID" value="HORVU.MOREX.r3.7HG0710700.1.CDS1"/>
    <property type="gene ID" value="HORVU.MOREX.r3.7HG0710700"/>
</dbReference>
<evidence type="ECO:0000259" key="7">
    <source>
        <dbReference type="PROSITE" id="PS50066"/>
    </source>
</evidence>
<dbReference type="RefSeq" id="XP_044960689.1">
    <property type="nucleotide sequence ID" value="XM_045104754.1"/>
</dbReference>
<dbReference type="KEGG" id="hvg:123411792"/>
<evidence type="ECO:0000256" key="6">
    <source>
        <dbReference type="SAM" id="MobiDB-lite"/>
    </source>
</evidence>
<keyword evidence="4" id="KW-0804">Transcription</keyword>
<evidence type="ECO:0000256" key="1">
    <source>
        <dbReference type="ARBA" id="ARBA00004123"/>
    </source>
</evidence>
<dbReference type="PANTHER" id="PTHR11945:SF756">
    <property type="entry name" value="MADS-BOX DOMAIN-CONTAINING PROTEIN"/>
    <property type="match status" value="1"/>
</dbReference>
<feature type="region of interest" description="Disordered" evidence="6">
    <location>
        <begin position="86"/>
        <end position="116"/>
    </location>
</feature>
<dbReference type="InterPro" id="IPR002100">
    <property type="entry name" value="TF_MADSbox"/>
</dbReference>